<dbReference type="Pfam" id="PF00271">
    <property type="entry name" value="Helicase_C"/>
    <property type="match status" value="1"/>
</dbReference>
<keyword evidence="6" id="KW-1185">Reference proteome</keyword>
<gene>
    <name evidence="5" type="ORF">R1flu_015777</name>
</gene>
<dbReference type="Gene3D" id="3.40.50.300">
    <property type="entry name" value="P-loop containing nucleotide triphosphate hydrolases"/>
    <property type="match status" value="1"/>
</dbReference>
<dbReference type="InterPro" id="IPR001650">
    <property type="entry name" value="Helicase_C-like"/>
</dbReference>
<dbReference type="Gene3D" id="3.40.50.10810">
    <property type="entry name" value="Tandem AAA-ATPase domain"/>
    <property type="match status" value="1"/>
</dbReference>
<feature type="region of interest" description="Disordered" evidence="2">
    <location>
        <begin position="127"/>
        <end position="156"/>
    </location>
</feature>
<dbReference type="PANTHER" id="PTHR10799">
    <property type="entry name" value="SNF2/RAD54 HELICASE FAMILY"/>
    <property type="match status" value="1"/>
</dbReference>
<feature type="domain" description="Helicase ATP-binding" evidence="3">
    <location>
        <begin position="216"/>
        <end position="382"/>
    </location>
</feature>
<dbReference type="SMART" id="SM00490">
    <property type="entry name" value="HELICc"/>
    <property type="match status" value="1"/>
</dbReference>
<organism evidence="5 6">
    <name type="scientific">Riccia fluitans</name>
    <dbReference type="NCBI Taxonomy" id="41844"/>
    <lineage>
        <taxon>Eukaryota</taxon>
        <taxon>Viridiplantae</taxon>
        <taxon>Streptophyta</taxon>
        <taxon>Embryophyta</taxon>
        <taxon>Marchantiophyta</taxon>
        <taxon>Marchantiopsida</taxon>
        <taxon>Marchantiidae</taxon>
        <taxon>Marchantiales</taxon>
        <taxon>Ricciaceae</taxon>
        <taxon>Riccia</taxon>
    </lineage>
</organism>
<dbReference type="AlphaFoldDB" id="A0ABD1YJY8"/>
<feature type="compositionally biased region" description="Basic and acidic residues" evidence="2">
    <location>
        <begin position="49"/>
        <end position="104"/>
    </location>
</feature>
<dbReference type="Proteomes" id="UP001605036">
    <property type="component" value="Unassembled WGS sequence"/>
</dbReference>
<keyword evidence="1" id="KW-0378">Hydrolase</keyword>
<reference evidence="5 6" key="1">
    <citation type="submission" date="2024-09" db="EMBL/GenBank/DDBJ databases">
        <title>Chromosome-scale assembly of Riccia fluitans.</title>
        <authorList>
            <person name="Paukszto L."/>
            <person name="Sawicki J."/>
            <person name="Karawczyk K."/>
            <person name="Piernik-Szablinska J."/>
            <person name="Szczecinska M."/>
            <person name="Mazdziarz M."/>
        </authorList>
    </citation>
    <scope>NUCLEOTIDE SEQUENCE [LARGE SCALE GENOMIC DNA]</scope>
    <source>
        <strain evidence="5">Rf_01</strain>
        <tissue evidence="5">Aerial parts of the thallus</tissue>
    </source>
</reference>
<protein>
    <submittedName>
        <fullName evidence="5">Uncharacterized protein</fullName>
    </submittedName>
</protein>
<dbReference type="FunFam" id="3.40.50.10810:FF:000030">
    <property type="entry name" value="ATP-dependent DNA helicase DDM1"/>
    <property type="match status" value="1"/>
</dbReference>
<evidence type="ECO:0000259" key="3">
    <source>
        <dbReference type="PROSITE" id="PS51192"/>
    </source>
</evidence>
<evidence type="ECO:0000256" key="2">
    <source>
        <dbReference type="SAM" id="MobiDB-lite"/>
    </source>
</evidence>
<accession>A0ABD1YJY8</accession>
<evidence type="ECO:0000259" key="4">
    <source>
        <dbReference type="PROSITE" id="PS51194"/>
    </source>
</evidence>
<dbReference type="Pfam" id="PF00176">
    <property type="entry name" value="SNF2-rel_dom"/>
    <property type="match status" value="1"/>
</dbReference>
<dbReference type="EMBL" id="JBHFFA010000004">
    <property type="protein sequence ID" value="KAL2631091.1"/>
    <property type="molecule type" value="Genomic_DNA"/>
</dbReference>
<dbReference type="InterPro" id="IPR014001">
    <property type="entry name" value="Helicase_ATP-bd"/>
</dbReference>
<proteinExistence type="predicted"/>
<dbReference type="GO" id="GO:0016787">
    <property type="term" value="F:hydrolase activity"/>
    <property type="evidence" value="ECO:0007669"/>
    <property type="project" value="UniProtKB-KW"/>
</dbReference>
<evidence type="ECO:0000313" key="5">
    <source>
        <dbReference type="EMBL" id="KAL2631091.1"/>
    </source>
</evidence>
<name>A0ABD1YJY8_9MARC</name>
<dbReference type="InterPro" id="IPR038718">
    <property type="entry name" value="SNF2-like_sf"/>
</dbReference>
<dbReference type="InterPro" id="IPR049730">
    <property type="entry name" value="SNF2/RAD54-like_C"/>
</dbReference>
<sequence>MTRSDASNKVKEVTPNAVVTSNTTASGSGGDGATTYSPTSVLPDEELEDVKPEILSEKMAEEEKRMEEQRIKEAEKKRRKEAEAQERESAKGDPAETADTKFSKLDKLLSQTQLYSEFLLEKMHSMAQNSDGPKAQGSRGGRASKRKHAAGVCDRASKRVKEMAEAALENDEEDVADGDKFLTEEERIMKEQEDICPLLTGGTLKSYQLKGVKWLISLWQNGLNGILADQMGLGKTVQSIGLLAHLKGKGMHGPFLVCAPLSTLSNWVNEFKRWTPAIPVILYHGTKDERSDLRRTMPATITPKFPVVVTSYEVAIHDRRFLCRRKWKYIIVDEGHRLKNFDCRLIRELKLIPTENTLLLTGTPLQNNLSELWSLLNFILPEIFTSLQQFESWFDLSGKQSQGLNKQEIDEKRRLEVVNKLHMILRPFLLRRLKEEVEKNMPLKKEIIFYAPLTEDQMKFQKLLINNTLNEYFEGKSTGGGFKSRLNNLVMQLRKNCNHPDLLESHFDDSVMYPPVDELLKQCGKLKLLERLLLHLKARGHKVLVFSQMTRMLDILEYYLQERGMDPCRIDGNVKLKERQDQIQDFNSEQNGRFIFLLSTRAGGLGINLTSADTVIIYDSDWNPHMDLQAMDRCHRIGQNRPVHVYRLVTAQSVECKMIKVANCKMQLEHVVIEKGQFKQEQYLPKTKLEESDLLALLRQERDVEEEYVQSSEISETDLLKALDRTELYAGKYAQAHNPALEFPLKGPGWEVVVRGDTSGNLLSSIEGYRKFPLASNTEVAASQPEVKAEEP</sequence>
<evidence type="ECO:0000313" key="6">
    <source>
        <dbReference type="Proteomes" id="UP001605036"/>
    </source>
</evidence>
<dbReference type="InterPro" id="IPR027417">
    <property type="entry name" value="P-loop_NTPase"/>
</dbReference>
<dbReference type="PROSITE" id="PS51194">
    <property type="entry name" value="HELICASE_CTER"/>
    <property type="match status" value="1"/>
</dbReference>
<dbReference type="CDD" id="cd18793">
    <property type="entry name" value="SF2_C_SNF"/>
    <property type="match status" value="1"/>
</dbReference>
<dbReference type="PROSITE" id="PS51192">
    <property type="entry name" value="HELICASE_ATP_BIND_1"/>
    <property type="match status" value="1"/>
</dbReference>
<evidence type="ECO:0000256" key="1">
    <source>
        <dbReference type="ARBA" id="ARBA00022801"/>
    </source>
</evidence>
<feature type="region of interest" description="Disordered" evidence="2">
    <location>
        <begin position="1"/>
        <end position="104"/>
    </location>
</feature>
<dbReference type="SUPFAM" id="SSF52540">
    <property type="entry name" value="P-loop containing nucleoside triphosphate hydrolases"/>
    <property type="match status" value="2"/>
</dbReference>
<dbReference type="InterPro" id="IPR000330">
    <property type="entry name" value="SNF2_N"/>
</dbReference>
<comment type="caution">
    <text evidence="5">The sequence shown here is derived from an EMBL/GenBank/DDBJ whole genome shotgun (WGS) entry which is preliminary data.</text>
</comment>
<dbReference type="SMART" id="SM00487">
    <property type="entry name" value="DEXDc"/>
    <property type="match status" value="1"/>
</dbReference>
<feature type="domain" description="Helicase C-terminal" evidence="4">
    <location>
        <begin position="528"/>
        <end position="695"/>
    </location>
</feature>
<feature type="compositionally biased region" description="Basic and acidic residues" evidence="2">
    <location>
        <begin position="1"/>
        <end position="12"/>
    </location>
</feature>